<dbReference type="InterPro" id="IPR000653">
    <property type="entry name" value="DegT/StrS_aminotransferase"/>
</dbReference>
<comment type="cofactor">
    <cofactor evidence="1">
        <name>pyridoxal 5'-phosphate</name>
        <dbReference type="ChEBI" id="CHEBI:597326"/>
    </cofactor>
</comment>
<dbReference type="Gene3D" id="3.40.640.10">
    <property type="entry name" value="Type I PLP-dependent aspartate aminotransferase-like (Major domain)"/>
    <property type="match status" value="1"/>
</dbReference>
<dbReference type="PANTHER" id="PTHR30244">
    <property type="entry name" value="TRANSAMINASE"/>
    <property type="match status" value="1"/>
</dbReference>
<evidence type="ECO:0000313" key="4">
    <source>
        <dbReference type="Proteomes" id="UP001291999"/>
    </source>
</evidence>
<keyword evidence="3" id="KW-0808">Transferase</keyword>
<dbReference type="EMBL" id="JAXQPW010000001">
    <property type="protein sequence ID" value="MDZ5660564.1"/>
    <property type="molecule type" value="Genomic_DNA"/>
</dbReference>
<dbReference type="InterPro" id="IPR015422">
    <property type="entry name" value="PyrdxlP-dep_Trfase_small"/>
</dbReference>
<name>A0ABU5K7W3_9ACTN</name>
<keyword evidence="3" id="KW-0032">Aminotransferase</keyword>
<dbReference type="GO" id="GO:0008483">
    <property type="term" value="F:transaminase activity"/>
    <property type="evidence" value="ECO:0007669"/>
    <property type="project" value="UniProtKB-KW"/>
</dbReference>
<organism evidence="3 4">
    <name type="scientific">Nocardioides renjunii</name>
    <dbReference type="NCBI Taxonomy" id="3095075"/>
    <lineage>
        <taxon>Bacteria</taxon>
        <taxon>Bacillati</taxon>
        <taxon>Actinomycetota</taxon>
        <taxon>Actinomycetes</taxon>
        <taxon>Propionibacteriales</taxon>
        <taxon>Nocardioidaceae</taxon>
        <taxon>Nocardioides</taxon>
    </lineage>
</organism>
<gene>
    <name evidence="3" type="ORF">SFC79_02205</name>
</gene>
<evidence type="ECO:0000256" key="2">
    <source>
        <dbReference type="RuleBase" id="RU004508"/>
    </source>
</evidence>
<comment type="caution">
    <text evidence="3">The sequence shown here is derived from an EMBL/GenBank/DDBJ whole genome shotgun (WGS) entry which is preliminary data.</text>
</comment>
<protein>
    <submittedName>
        <fullName evidence="3">DegT/DnrJ/EryC1/StrS family aminotransferase</fullName>
        <ecNumber evidence="3">2.6.1.-</ecNumber>
    </submittedName>
</protein>
<proteinExistence type="inferred from homology"/>
<dbReference type="PIRSF" id="PIRSF000390">
    <property type="entry name" value="PLP_StrS"/>
    <property type="match status" value="1"/>
</dbReference>
<dbReference type="EC" id="2.6.1.-" evidence="3"/>
<dbReference type="InterPro" id="IPR015421">
    <property type="entry name" value="PyrdxlP-dep_Trfase_major"/>
</dbReference>
<dbReference type="Proteomes" id="UP001291999">
    <property type="component" value="Unassembled WGS sequence"/>
</dbReference>
<evidence type="ECO:0000313" key="3">
    <source>
        <dbReference type="EMBL" id="MDZ5660564.1"/>
    </source>
</evidence>
<reference evidence="3 4" key="1">
    <citation type="submission" date="2023-11" db="EMBL/GenBank/DDBJ databases">
        <title>Novel species in genus Nocardioides.</title>
        <authorList>
            <person name="Zhou H."/>
        </authorList>
    </citation>
    <scope>NUCLEOTIDE SEQUENCE [LARGE SCALE GENOMIC DNA]</scope>
    <source>
        <strain evidence="3 4">S-58</strain>
    </source>
</reference>
<evidence type="ECO:0000256" key="1">
    <source>
        <dbReference type="ARBA" id="ARBA00001933"/>
    </source>
</evidence>
<dbReference type="Pfam" id="PF01041">
    <property type="entry name" value="DegT_DnrJ_EryC1"/>
    <property type="match status" value="1"/>
</dbReference>
<dbReference type="CDD" id="cd00616">
    <property type="entry name" value="AHBA_syn"/>
    <property type="match status" value="1"/>
</dbReference>
<dbReference type="InterPro" id="IPR015424">
    <property type="entry name" value="PyrdxlP-dep_Trfase"/>
</dbReference>
<keyword evidence="2" id="KW-0663">Pyridoxal phosphate</keyword>
<keyword evidence="4" id="KW-1185">Reference proteome</keyword>
<comment type="similarity">
    <text evidence="2">Belongs to the DegT/DnrJ/EryC1 family.</text>
</comment>
<sequence length="394" mass="42017">MTDTVQHPVQHPVEPRTEPVLHVMQPWLGEEEVAAVAEVIRSGWVAQGPRVAAFEAAFAESQQAAHAVAVSNCTTALHLALVVAGIGAGDEVVVPSFSFVATANAPTYVGAVPVFADVDPATGNVTPATIAAAVTARTRAVIAVDQGGMPLDLRAIRAWCDPLGITVIEDAACAAGSTAHGRPAGSEAEIAAWSFHPRKVLTTGEGGMLTTSRADWAERARRLREHAMSSSAAERHASVLAPPESYSEIGFNFRMTDIQAAVGLVQLSRLPAMVARRRELAARYADVVAELPGLRLVADPAWGTSNFQSCWLEVLDDHPMDREELMAHLAGAGISARRGIMAAHRQPAHAHRDHVPLPVTERLTDRTVILPLFHQMTESELTRVCDALGAAWRA</sequence>
<dbReference type="PANTHER" id="PTHR30244:SF34">
    <property type="entry name" value="DTDP-4-AMINO-4,6-DIDEOXYGALACTOSE TRANSAMINASE"/>
    <property type="match status" value="1"/>
</dbReference>
<dbReference type="Gene3D" id="3.90.1150.10">
    <property type="entry name" value="Aspartate Aminotransferase, domain 1"/>
    <property type="match status" value="1"/>
</dbReference>
<dbReference type="SUPFAM" id="SSF53383">
    <property type="entry name" value="PLP-dependent transferases"/>
    <property type="match status" value="1"/>
</dbReference>
<dbReference type="RefSeq" id="WP_322423052.1">
    <property type="nucleotide sequence ID" value="NZ_JAXQPW010000001.1"/>
</dbReference>
<accession>A0ABU5K7W3</accession>